<comment type="caution">
    <text evidence="2">The sequence shown here is derived from an EMBL/GenBank/DDBJ whole genome shotgun (WGS) entry which is preliminary data.</text>
</comment>
<name>A0A392TED3_9FABA</name>
<protein>
    <submittedName>
        <fullName evidence="2">Uncharacterized protein</fullName>
    </submittedName>
</protein>
<feature type="region of interest" description="Disordered" evidence="1">
    <location>
        <begin position="1"/>
        <end position="35"/>
    </location>
</feature>
<evidence type="ECO:0000313" key="2">
    <source>
        <dbReference type="EMBL" id="MCI58305.1"/>
    </source>
</evidence>
<proteinExistence type="predicted"/>
<keyword evidence="3" id="KW-1185">Reference proteome</keyword>
<dbReference type="Proteomes" id="UP000265520">
    <property type="component" value="Unassembled WGS sequence"/>
</dbReference>
<organism evidence="2 3">
    <name type="scientific">Trifolium medium</name>
    <dbReference type="NCBI Taxonomy" id="97028"/>
    <lineage>
        <taxon>Eukaryota</taxon>
        <taxon>Viridiplantae</taxon>
        <taxon>Streptophyta</taxon>
        <taxon>Embryophyta</taxon>
        <taxon>Tracheophyta</taxon>
        <taxon>Spermatophyta</taxon>
        <taxon>Magnoliopsida</taxon>
        <taxon>eudicotyledons</taxon>
        <taxon>Gunneridae</taxon>
        <taxon>Pentapetalae</taxon>
        <taxon>rosids</taxon>
        <taxon>fabids</taxon>
        <taxon>Fabales</taxon>
        <taxon>Fabaceae</taxon>
        <taxon>Papilionoideae</taxon>
        <taxon>50 kb inversion clade</taxon>
        <taxon>NPAAA clade</taxon>
        <taxon>Hologalegina</taxon>
        <taxon>IRL clade</taxon>
        <taxon>Trifolieae</taxon>
        <taxon>Trifolium</taxon>
    </lineage>
</organism>
<reference evidence="2 3" key="1">
    <citation type="journal article" date="2018" name="Front. Plant Sci.">
        <title>Red Clover (Trifolium pratense) and Zigzag Clover (T. medium) - A Picture of Genomic Similarities and Differences.</title>
        <authorList>
            <person name="Dluhosova J."/>
            <person name="Istvanek J."/>
            <person name="Nedelnik J."/>
            <person name="Repkova J."/>
        </authorList>
    </citation>
    <scope>NUCLEOTIDE SEQUENCE [LARGE SCALE GENOMIC DNA]</scope>
    <source>
        <strain evidence="3">cv. 10/8</strain>
        <tissue evidence="2">Leaf</tissue>
    </source>
</reference>
<feature type="compositionally biased region" description="Gly residues" evidence="1">
    <location>
        <begin position="1"/>
        <end position="14"/>
    </location>
</feature>
<feature type="non-terminal residue" evidence="2">
    <location>
        <position position="1"/>
    </location>
</feature>
<dbReference type="AlphaFoldDB" id="A0A392TED3"/>
<evidence type="ECO:0000256" key="1">
    <source>
        <dbReference type="SAM" id="MobiDB-lite"/>
    </source>
</evidence>
<dbReference type="EMBL" id="LXQA010543956">
    <property type="protein sequence ID" value="MCI58305.1"/>
    <property type="molecule type" value="Genomic_DNA"/>
</dbReference>
<evidence type="ECO:0000313" key="3">
    <source>
        <dbReference type="Proteomes" id="UP000265520"/>
    </source>
</evidence>
<accession>A0A392TED3</accession>
<sequence>AVAGGGSPESGIHGGQPLESGDGKYIPPLDPVPQY</sequence>